<dbReference type="GO" id="GO:0005102">
    <property type="term" value="F:signaling receptor binding"/>
    <property type="evidence" value="ECO:0007669"/>
    <property type="project" value="TreeGrafter"/>
</dbReference>
<keyword evidence="6" id="KW-1185">Reference proteome</keyword>
<evidence type="ECO:0000256" key="1">
    <source>
        <dbReference type="ARBA" id="ARBA00004370"/>
    </source>
</evidence>
<dbReference type="InterPro" id="IPR050504">
    <property type="entry name" value="IgSF_BTN/MOG"/>
</dbReference>
<gene>
    <name evidence="5" type="primary">Vtcn1_2</name>
    <name evidence="5" type="ORF">BUCCAP_R04177</name>
</gene>
<dbReference type="Proteomes" id="UP000534107">
    <property type="component" value="Unassembled WGS sequence"/>
</dbReference>
<keyword evidence="2" id="KW-0472">Membrane</keyword>
<dbReference type="EMBL" id="VWZO01022021">
    <property type="protein sequence ID" value="NXH22790.1"/>
    <property type="molecule type" value="Genomic_DNA"/>
</dbReference>
<dbReference type="PANTHER" id="PTHR24100:SF130">
    <property type="entry name" value="BUTYROPHILIN-LIKE PROTEIN 9"/>
    <property type="match status" value="1"/>
</dbReference>
<feature type="domain" description="Immunoglobulin V-set" evidence="4">
    <location>
        <begin position="3"/>
        <end position="56"/>
    </location>
</feature>
<comment type="caution">
    <text evidence="5">The sequence shown here is derived from an EMBL/GenBank/DDBJ whole genome shotgun (WGS) entry which is preliminary data.</text>
</comment>
<sequence length="58" mass="6766">QQDERYQGRTEFFHNQFRAGNMSLLLKNIRISDRGSYTCMVSFNEAKHETLVELQVAG</sequence>
<dbReference type="GO" id="GO:0050852">
    <property type="term" value="P:T cell receptor signaling pathway"/>
    <property type="evidence" value="ECO:0007669"/>
    <property type="project" value="TreeGrafter"/>
</dbReference>
<dbReference type="GO" id="GO:0001817">
    <property type="term" value="P:regulation of cytokine production"/>
    <property type="evidence" value="ECO:0007669"/>
    <property type="project" value="TreeGrafter"/>
</dbReference>
<feature type="non-terminal residue" evidence="5">
    <location>
        <position position="1"/>
    </location>
</feature>
<evidence type="ECO:0000313" key="6">
    <source>
        <dbReference type="Proteomes" id="UP000534107"/>
    </source>
</evidence>
<dbReference type="GO" id="GO:0009897">
    <property type="term" value="C:external side of plasma membrane"/>
    <property type="evidence" value="ECO:0007669"/>
    <property type="project" value="TreeGrafter"/>
</dbReference>
<organism evidence="5 6">
    <name type="scientific">Bucco capensis</name>
    <name type="common">collared puffbird</name>
    <dbReference type="NCBI Taxonomy" id="135168"/>
    <lineage>
        <taxon>Eukaryota</taxon>
        <taxon>Metazoa</taxon>
        <taxon>Chordata</taxon>
        <taxon>Craniata</taxon>
        <taxon>Vertebrata</taxon>
        <taxon>Euteleostomi</taxon>
        <taxon>Archelosauria</taxon>
        <taxon>Archosauria</taxon>
        <taxon>Dinosauria</taxon>
        <taxon>Saurischia</taxon>
        <taxon>Theropoda</taxon>
        <taxon>Coelurosauria</taxon>
        <taxon>Aves</taxon>
        <taxon>Neognathae</taxon>
        <taxon>Neoaves</taxon>
        <taxon>Telluraves</taxon>
        <taxon>Coraciimorphae</taxon>
        <taxon>Piciformes</taxon>
        <taxon>Bucconidae</taxon>
        <taxon>Bucco</taxon>
    </lineage>
</organism>
<dbReference type="InterPro" id="IPR013783">
    <property type="entry name" value="Ig-like_fold"/>
</dbReference>
<keyword evidence="3" id="KW-0393">Immunoglobulin domain</keyword>
<dbReference type="InterPro" id="IPR036179">
    <property type="entry name" value="Ig-like_dom_sf"/>
</dbReference>
<dbReference type="OrthoDB" id="8901134at2759"/>
<evidence type="ECO:0000259" key="4">
    <source>
        <dbReference type="Pfam" id="PF07686"/>
    </source>
</evidence>
<dbReference type="Pfam" id="PF07686">
    <property type="entry name" value="V-set"/>
    <property type="match status" value="1"/>
</dbReference>
<evidence type="ECO:0000313" key="5">
    <source>
        <dbReference type="EMBL" id="NXH22790.1"/>
    </source>
</evidence>
<evidence type="ECO:0000256" key="3">
    <source>
        <dbReference type="ARBA" id="ARBA00023319"/>
    </source>
</evidence>
<feature type="non-terminal residue" evidence="5">
    <location>
        <position position="58"/>
    </location>
</feature>
<proteinExistence type="predicted"/>
<dbReference type="Gene3D" id="2.60.40.10">
    <property type="entry name" value="Immunoglobulins"/>
    <property type="match status" value="1"/>
</dbReference>
<comment type="subcellular location">
    <subcellularLocation>
        <location evidence="1">Membrane</location>
    </subcellularLocation>
</comment>
<protein>
    <submittedName>
        <fullName evidence="5">VTCN1 inhibitor</fullName>
    </submittedName>
</protein>
<dbReference type="InterPro" id="IPR013106">
    <property type="entry name" value="Ig_V-set"/>
</dbReference>
<dbReference type="SUPFAM" id="SSF48726">
    <property type="entry name" value="Immunoglobulin"/>
    <property type="match status" value="1"/>
</dbReference>
<reference evidence="5 6" key="1">
    <citation type="submission" date="2019-09" db="EMBL/GenBank/DDBJ databases">
        <title>Bird 10,000 Genomes (B10K) Project - Family phase.</title>
        <authorList>
            <person name="Zhang G."/>
        </authorList>
    </citation>
    <scope>NUCLEOTIDE SEQUENCE [LARGE SCALE GENOMIC DNA]</scope>
    <source>
        <strain evidence="5">B10K-DU-001-16</strain>
        <tissue evidence="5">Muscle</tissue>
    </source>
</reference>
<name>A0A7K9ICE3_9PICI</name>
<dbReference type="AlphaFoldDB" id="A0A7K9ICE3"/>
<dbReference type="PANTHER" id="PTHR24100">
    <property type="entry name" value="BUTYROPHILIN"/>
    <property type="match status" value="1"/>
</dbReference>
<accession>A0A7K9ICE3</accession>
<evidence type="ECO:0000256" key="2">
    <source>
        <dbReference type="ARBA" id="ARBA00023136"/>
    </source>
</evidence>